<dbReference type="Proteomes" id="UP000006643">
    <property type="component" value="Unassembled WGS sequence"/>
</dbReference>
<dbReference type="InParanoid" id="D0N4E1"/>
<keyword evidence="3" id="KW-1185">Reference proteome</keyword>
<name>D0N4E1_PHYIT</name>
<dbReference type="GeneID" id="9465933"/>
<protein>
    <submittedName>
        <fullName evidence="2">Uncharacterized protein</fullName>
    </submittedName>
</protein>
<dbReference type="OrthoDB" id="114945at2759"/>
<feature type="region of interest" description="Disordered" evidence="1">
    <location>
        <begin position="57"/>
        <end position="139"/>
    </location>
</feature>
<evidence type="ECO:0000313" key="2">
    <source>
        <dbReference type="EMBL" id="EEY69749.1"/>
    </source>
</evidence>
<dbReference type="KEGG" id="pif:PITG_06235"/>
<proteinExistence type="predicted"/>
<organism evidence="2 3">
    <name type="scientific">Phytophthora infestans (strain T30-4)</name>
    <name type="common">Potato late blight agent</name>
    <dbReference type="NCBI Taxonomy" id="403677"/>
    <lineage>
        <taxon>Eukaryota</taxon>
        <taxon>Sar</taxon>
        <taxon>Stramenopiles</taxon>
        <taxon>Oomycota</taxon>
        <taxon>Peronosporomycetes</taxon>
        <taxon>Peronosporales</taxon>
        <taxon>Peronosporaceae</taxon>
        <taxon>Phytophthora</taxon>
    </lineage>
</organism>
<dbReference type="EMBL" id="DS028125">
    <property type="protein sequence ID" value="EEY69749.1"/>
    <property type="molecule type" value="Genomic_DNA"/>
</dbReference>
<gene>
    <name evidence="2" type="ORF">PITG_06235</name>
</gene>
<accession>D0N4E1</accession>
<feature type="region of interest" description="Disordered" evidence="1">
    <location>
        <begin position="262"/>
        <end position="297"/>
    </location>
</feature>
<reference evidence="3" key="1">
    <citation type="journal article" date="2009" name="Nature">
        <title>Genome sequence and analysis of the Irish potato famine pathogen Phytophthora infestans.</title>
        <authorList>
            <consortium name="The Broad Institute Genome Sequencing Platform"/>
            <person name="Haas B.J."/>
            <person name="Kamoun S."/>
            <person name="Zody M.C."/>
            <person name="Jiang R.H."/>
            <person name="Handsaker R.E."/>
            <person name="Cano L.M."/>
            <person name="Grabherr M."/>
            <person name="Kodira C.D."/>
            <person name="Raffaele S."/>
            <person name="Torto-Alalibo T."/>
            <person name="Bozkurt T.O."/>
            <person name="Ah-Fong A.M."/>
            <person name="Alvarado L."/>
            <person name="Anderson V.L."/>
            <person name="Armstrong M.R."/>
            <person name="Avrova A."/>
            <person name="Baxter L."/>
            <person name="Beynon J."/>
            <person name="Boevink P.C."/>
            <person name="Bollmann S.R."/>
            <person name="Bos J.I."/>
            <person name="Bulone V."/>
            <person name="Cai G."/>
            <person name="Cakir C."/>
            <person name="Carrington J.C."/>
            <person name="Chawner M."/>
            <person name="Conti L."/>
            <person name="Costanzo S."/>
            <person name="Ewan R."/>
            <person name="Fahlgren N."/>
            <person name="Fischbach M.A."/>
            <person name="Fugelstad J."/>
            <person name="Gilroy E.M."/>
            <person name="Gnerre S."/>
            <person name="Green P.J."/>
            <person name="Grenville-Briggs L.J."/>
            <person name="Griffith J."/>
            <person name="Grunwald N.J."/>
            <person name="Horn K."/>
            <person name="Horner N.R."/>
            <person name="Hu C.H."/>
            <person name="Huitema E."/>
            <person name="Jeong D.H."/>
            <person name="Jones A.M."/>
            <person name="Jones J.D."/>
            <person name="Jones R.W."/>
            <person name="Karlsson E.K."/>
            <person name="Kunjeti S.G."/>
            <person name="Lamour K."/>
            <person name="Liu Z."/>
            <person name="Ma L."/>
            <person name="Maclean D."/>
            <person name="Chibucos M.C."/>
            <person name="McDonald H."/>
            <person name="McWalters J."/>
            <person name="Meijer H.J."/>
            <person name="Morgan W."/>
            <person name="Morris P.F."/>
            <person name="Munro C.A."/>
            <person name="O'Neill K."/>
            <person name="Ospina-Giraldo M."/>
            <person name="Pinzon A."/>
            <person name="Pritchard L."/>
            <person name="Ramsahoye B."/>
            <person name="Ren Q."/>
            <person name="Restrepo S."/>
            <person name="Roy S."/>
            <person name="Sadanandom A."/>
            <person name="Savidor A."/>
            <person name="Schornack S."/>
            <person name="Schwartz D.C."/>
            <person name="Schumann U.D."/>
            <person name="Schwessinger B."/>
            <person name="Seyer L."/>
            <person name="Sharpe T."/>
            <person name="Silvar C."/>
            <person name="Song J."/>
            <person name="Studholme D.J."/>
            <person name="Sykes S."/>
            <person name="Thines M."/>
            <person name="van de Vondervoort P.J."/>
            <person name="Phuntumart V."/>
            <person name="Wawra S."/>
            <person name="Weide R."/>
            <person name="Win J."/>
            <person name="Young C."/>
            <person name="Zhou S."/>
            <person name="Fry W."/>
            <person name="Meyers B.C."/>
            <person name="van West P."/>
            <person name="Ristaino J."/>
            <person name="Govers F."/>
            <person name="Birch P.R."/>
            <person name="Whisson S.C."/>
            <person name="Judelson H.S."/>
            <person name="Nusbaum C."/>
        </authorList>
    </citation>
    <scope>NUCLEOTIDE SEQUENCE [LARGE SCALE GENOMIC DNA]</scope>
    <source>
        <strain evidence="3">T30-4</strain>
    </source>
</reference>
<dbReference type="HOGENOM" id="CLU_856537_0_0_1"/>
<dbReference type="OMA" id="ILYRDIC"/>
<sequence length="325" mass="35120">MACFVEGCQEDDGLKKDPCTVCGRLIHHMCAIGVYEGSDSALNESPSCVRVVYPEVSPPASASASGKRTITSGGLRDIWKGTDSDFTPSPDLSGVRDDDREVKRQRTAPSPAVNASKKKPPLSTQTKAGKKKAAPSSEAADSLFTAAPIPLPAPPMSGLGVPLTVKHARKADTTDDLWDLVHTLDVPYKKKNPWKPSSQLYRSSCLLCCKTIKSRSKTNPYSLEEALRNTKNASNSKDHIKLKHADHFLAIFAEQSATDKSRKDVESAEVDSASVLDLTRDPDQNQTSMTSPDDARVVSGGSASKFFFRVSEKTLNVLVSKLLIS</sequence>
<evidence type="ECO:0000313" key="3">
    <source>
        <dbReference type="Proteomes" id="UP000006643"/>
    </source>
</evidence>
<dbReference type="VEuPathDB" id="FungiDB:PITG_06235"/>
<evidence type="ECO:0000256" key="1">
    <source>
        <dbReference type="SAM" id="MobiDB-lite"/>
    </source>
</evidence>
<dbReference type="RefSeq" id="XP_002998396.1">
    <property type="nucleotide sequence ID" value="XM_002998350.1"/>
</dbReference>
<feature type="compositionally biased region" description="Basic and acidic residues" evidence="1">
    <location>
        <begin position="94"/>
        <end position="104"/>
    </location>
</feature>
<dbReference type="AlphaFoldDB" id="D0N4E1"/>